<dbReference type="EMBL" id="MLAK01000771">
    <property type="protein sequence ID" value="OHT05043.1"/>
    <property type="molecule type" value="Genomic_DNA"/>
</dbReference>
<dbReference type="VEuPathDB" id="TrichDB:TRFO_06022"/>
<dbReference type="InterPro" id="IPR019448">
    <property type="entry name" value="NT-C2"/>
</dbReference>
<gene>
    <name evidence="2" type="ORF">TRFO_06022</name>
</gene>
<protein>
    <recommendedName>
        <fullName evidence="1">C2 NT-type domain-containing protein</fullName>
    </recommendedName>
</protein>
<keyword evidence="3" id="KW-1185">Reference proteome</keyword>
<name>A0A1J4K1C9_9EUKA</name>
<dbReference type="Proteomes" id="UP000179807">
    <property type="component" value="Unassembled WGS sequence"/>
</dbReference>
<organism evidence="2 3">
    <name type="scientific">Tritrichomonas foetus</name>
    <dbReference type="NCBI Taxonomy" id="1144522"/>
    <lineage>
        <taxon>Eukaryota</taxon>
        <taxon>Metamonada</taxon>
        <taxon>Parabasalia</taxon>
        <taxon>Tritrichomonadida</taxon>
        <taxon>Tritrichomonadidae</taxon>
        <taxon>Tritrichomonas</taxon>
    </lineage>
</organism>
<evidence type="ECO:0000313" key="2">
    <source>
        <dbReference type="EMBL" id="OHT05043.1"/>
    </source>
</evidence>
<dbReference type="RefSeq" id="XP_068358179.1">
    <property type="nucleotide sequence ID" value="XM_068492844.1"/>
</dbReference>
<dbReference type="Pfam" id="PF10358">
    <property type="entry name" value="NT-C2"/>
    <property type="match status" value="1"/>
</dbReference>
<comment type="caution">
    <text evidence="2">The sequence shown here is derived from an EMBL/GenBank/DDBJ whole genome shotgun (WGS) entry which is preliminary data.</text>
</comment>
<evidence type="ECO:0000313" key="3">
    <source>
        <dbReference type="Proteomes" id="UP000179807"/>
    </source>
</evidence>
<reference evidence="2" key="1">
    <citation type="submission" date="2016-10" db="EMBL/GenBank/DDBJ databases">
        <authorList>
            <person name="Benchimol M."/>
            <person name="Almeida L.G."/>
            <person name="Vasconcelos A.T."/>
            <person name="Perreira-Neves A."/>
            <person name="Rosa I.A."/>
            <person name="Tasca T."/>
            <person name="Bogo M.R."/>
            <person name="de Souza W."/>
        </authorList>
    </citation>
    <scope>NUCLEOTIDE SEQUENCE [LARGE SCALE GENOMIC DNA]</scope>
    <source>
        <strain evidence="2">K</strain>
    </source>
</reference>
<proteinExistence type="predicted"/>
<feature type="domain" description="C2 NT-type" evidence="1">
    <location>
        <begin position="8"/>
        <end position="129"/>
    </location>
</feature>
<accession>A0A1J4K1C9</accession>
<evidence type="ECO:0000259" key="1">
    <source>
        <dbReference type="Pfam" id="PF10358"/>
    </source>
</evidence>
<dbReference type="AlphaFoldDB" id="A0A1J4K1C9"/>
<sequence length="385" mass="44150">MFKKETSIVTLQIHNIQASCAYTGQCSILLKRSRQSIETEPFVFDSNKQANINTAMLSKCHFKLNMKKEWKEKVLKLKIIQLNQDLKIQKICSWKIDVSVLQRKDSFTKILSCNKTRIGDVTLKLTMYIGEPPKAINTSKEKKGNHKSLPLKLYKVPSTTNTRINEDALLPHETALEELRGICKLLNTSVVEYVNNIPNLALKVFNLLEITDLNGIDYVVKGLSKLNHGNLKGQVYSGLSALYLYSKLNQIYRKSILDQSINSKLLDSLNESFDLTIQTLFNTFNNSKKDEEITLQMNNEISKLGEGKLFTFYKDSLEFAYLSLFDKERADHLYKLFNINDLEYARLISSKLSTIDSKSTFPNYISPFAEQITYRVLSVCTDYII</sequence>
<dbReference type="GeneID" id="94827548"/>